<keyword evidence="3 6" id="KW-0812">Transmembrane</keyword>
<protein>
    <submittedName>
        <fullName evidence="8">RDD family protein</fullName>
    </submittedName>
</protein>
<feature type="domain" description="RDD" evidence="7">
    <location>
        <begin position="24"/>
        <end position="158"/>
    </location>
</feature>
<keyword evidence="2" id="KW-1003">Cell membrane</keyword>
<feature type="transmembrane region" description="Helical" evidence="6">
    <location>
        <begin position="62"/>
        <end position="88"/>
    </location>
</feature>
<evidence type="ECO:0000256" key="3">
    <source>
        <dbReference type="ARBA" id="ARBA00022692"/>
    </source>
</evidence>
<evidence type="ECO:0000256" key="1">
    <source>
        <dbReference type="ARBA" id="ARBA00004651"/>
    </source>
</evidence>
<dbReference type="InterPro" id="IPR010432">
    <property type="entry name" value="RDD"/>
</dbReference>
<gene>
    <name evidence="8" type="ORF">Q9312_08450</name>
</gene>
<sequence length="183" mass="20112">MDTNIYAPPQAEENKLEINFRPLASRWHRLAASIIDSIILVAVTVPIYYLSGLMDQLLDGEVSSVSFLLLSAAISIGSFILVNGYFLVRDGQTMGKKALGIQIVSMTNEPVSATTITKRYGFAIGISYIPFAGSLLSLIDTLFIFSESKRCLHDLVAGTQVVDVQKDEQQTPNLDHTVEEKTE</sequence>
<evidence type="ECO:0000313" key="8">
    <source>
        <dbReference type="EMBL" id="WMS88931.1"/>
    </source>
</evidence>
<dbReference type="AlphaFoldDB" id="A0AA51X8F9"/>
<dbReference type="EMBL" id="CP133548">
    <property type="protein sequence ID" value="WMS88931.1"/>
    <property type="molecule type" value="Genomic_DNA"/>
</dbReference>
<evidence type="ECO:0000256" key="4">
    <source>
        <dbReference type="ARBA" id="ARBA00022989"/>
    </source>
</evidence>
<dbReference type="PANTHER" id="PTHR36115:SF4">
    <property type="entry name" value="MEMBRANE PROTEIN"/>
    <property type="match status" value="1"/>
</dbReference>
<dbReference type="KEGG" id="plei:Q9312_08450"/>
<feature type="transmembrane region" description="Helical" evidence="6">
    <location>
        <begin position="120"/>
        <end position="145"/>
    </location>
</feature>
<keyword evidence="5 6" id="KW-0472">Membrane</keyword>
<dbReference type="Proteomes" id="UP001239782">
    <property type="component" value="Chromosome"/>
</dbReference>
<evidence type="ECO:0000256" key="6">
    <source>
        <dbReference type="SAM" id="Phobius"/>
    </source>
</evidence>
<evidence type="ECO:0000313" key="9">
    <source>
        <dbReference type="Proteomes" id="UP001239782"/>
    </source>
</evidence>
<proteinExistence type="predicted"/>
<accession>A0AA51X8F9</accession>
<organism evidence="8 9">
    <name type="scientific">Pleionea litopenaei</name>
    <dbReference type="NCBI Taxonomy" id="3070815"/>
    <lineage>
        <taxon>Bacteria</taxon>
        <taxon>Pseudomonadati</taxon>
        <taxon>Pseudomonadota</taxon>
        <taxon>Gammaproteobacteria</taxon>
        <taxon>Oceanospirillales</taxon>
        <taxon>Pleioneaceae</taxon>
        <taxon>Pleionea</taxon>
    </lineage>
</organism>
<reference evidence="8 9" key="1">
    <citation type="submission" date="2023-08" db="EMBL/GenBank/DDBJ databases">
        <title>Pleionea litopenaei sp. nov., isolated from stomach of juvenile Litopenaeus vannamei.</title>
        <authorList>
            <person name="Rho A.M."/>
            <person name="Hwang C.Y."/>
        </authorList>
    </citation>
    <scope>NUCLEOTIDE SEQUENCE [LARGE SCALE GENOMIC DNA]</scope>
    <source>
        <strain evidence="8 9">HL-JVS1</strain>
    </source>
</reference>
<keyword evidence="9" id="KW-1185">Reference proteome</keyword>
<keyword evidence="4 6" id="KW-1133">Transmembrane helix</keyword>
<feature type="transmembrane region" description="Helical" evidence="6">
    <location>
        <begin position="30"/>
        <end position="50"/>
    </location>
</feature>
<comment type="subcellular location">
    <subcellularLocation>
        <location evidence="1">Cell membrane</location>
        <topology evidence="1">Multi-pass membrane protein</topology>
    </subcellularLocation>
</comment>
<dbReference type="Pfam" id="PF06271">
    <property type="entry name" value="RDD"/>
    <property type="match status" value="1"/>
</dbReference>
<dbReference type="GO" id="GO:0005886">
    <property type="term" value="C:plasma membrane"/>
    <property type="evidence" value="ECO:0007669"/>
    <property type="project" value="UniProtKB-SubCell"/>
</dbReference>
<dbReference type="RefSeq" id="WP_309204150.1">
    <property type="nucleotide sequence ID" value="NZ_CP133548.1"/>
</dbReference>
<name>A0AA51X8F9_9GAMM</name>
<dbReference type="InterPro" id="IPR051791">
    <property type="entry name" value="Pra-immunoreactive"/>
</dbReference>
<evidence type="ECO:0000256" key="2">
    <source>
        <dbReference type="ARBA" id="ARBA00022475"/>
    </source>
</evidence>
<evidence type="ECO:0000259" key="7">
    <source>
        <dbReference type="Pfam" id="PF06271"/>
    </source>
</evidence>
<evidence type="ECO:0000256" key="5">
    <source>
        <dbReference type="ARBA" id="ARBA00023136"/>
    </source>
</evidence>
<dbReference type="PANTHER" id="PTHR36115">
    <property type="entry name" value="PROLINE-RICH ANTIGEN HOMOLOG-RELATED"/>
    <property type="match status" value="1"/>
</dbReference>